<sequence length="96" mass="10443">MDPRGQAANVPAMGENHGGTSSLQSAYGSSHHGHEVPRMCGGHQMILPFEGVNDHVDHPQMTYREMGNAESRNELSTAVLVKFKLTKEKNARGVDT</sequence>
<proteinExistence type="predicted"/>
<reference evidence="2 3" key="1">
    <citation type="submission" date="2024-09" db="EMBL/GenBank/DDBJ databases">
        <title>Chromosome-scale assembly of Riccia fluitans.</title>
        <authorList>
            <person name="Paukszto L."/>
            <person name="Sawicki J."/>
            <person name="Karawczyk K."/>
            <person name="Piernik-Szablinska J."/>
            <person name="Szczecinska M."/>
            <person name="Mazdziarz M."/>
        </authorList>
    </citation>
    <scope>NUCLEOTIDE SEQUENCE [LARGE SCALE GENOMIC DNA]</scope>
    <source>
        <strain evidence="2">Rf_01</strain>
        <tissue evidence="2">Aerial parts of the thallus</tissue>
    </source>
</reference>
<comment type="caution">
    <text evidence="2">The sequence shown here is derived from an EMBL/GenBank/DDBJ whole genome shotgun (WGS) entry which is preliminary data.</text>
</comment>
<keyword evidence="3" id="KW-1185">Reference proteome</keyword>
<evidence type="ECO:0000313" key="2">
    <source>
        <dbReference type="EMBL" id="KAL2642841.1"/>
    </source>
</evidence>
<gene>
    <name evidence="2" type="ORF">R1flu_010428</name>
</gene>
<feature type="region of interest" description="Disordered" evidence="1">
    <location>
        <begin position="1"/>
        <end position="39"/>
    </location>
</feature>
<protein>
    <submittedName>
        <fullName evidence="2">Uncharacterized protein</fullName>
    </submittedName>
</protein>
<name>A0ABD1Z5A1_9MARC</name>
<evidence type="ECO:0000313" key="3">
    <source>
        <dbReference type="Proteomes" id="UP001605036"/>
    </source>
</evidence>
<evidence type="ECO:0000256" key="1">
    <source>
        <dbReference type="SAM" id="MobiDB-lite"/>
    </source>
</evidence>
<accession>A0ABD1Z5A1</accession>
<dbReference type="AlphaFoldDB" id="A0ABD1Z5A1"/>
<organism evidence="2 3">
    <name type="scientific">Riccia fluitans</name>
    <dbReference type="NCBI Taxonomy" id="41844"/>
    <lineage>
        <taxon>Eukaryota</taxon>
        <taxon>Viridiplantae</taxon>
        <taxon>Streptophyta</taxon>
        <taxon>Embryophyta</taxon>
        <taxon>Marchantiophyta</taxon>
        <taxon>Marchantiopsida</taxon>
        <taxon>Marchantiidae</taxon>
        <taxon>Marchantiales</taxon>
        <taxon>Ricciaceae</taxon>
        <taxon>Riccia</taxon>
    </lineage>
</organism>
<dbReference type="Proteomes" id="UP001605036">
    <property type="component" value="Unassembled WGS sequence"/>
</dbReference>
<feature type="compositionally biased region" description="Polar residues" evidence="1">
    <location>
        <begin position="18"/>
        <end position="28"/>
    </location>
</feature>
<dbReference type="EMBL" id="JBHFFA010000002">
    <property type="protein sequence ID" value="KAL2642841.1"/>
    <property type="molecule type" value="Genomic_DNA"/>
</dbReference>